<dbReference type="PROSITE" id="PS01124">
    <property type="entry name" value="HTH_ARAC_FAMILY_2"/>
    <property type="match status" value="1"/>
</dbReference>
<dbReference type="Proteomes" id="UP001196873">
    <property type="component" value="Unassembled WGS sequence"/>
</dbReference>
<dbReference type="AlphaFoldDB" id="A0AAW4NR00"/>
<dbReference type="PANTHER" id="PTHR43280">
    <property type="entry name" value="ARAC-FAMILY TRANSCRIPTIONAL REGULATOR"/>
    <property type="match status" value="1"/>
</dbReference>
<keyword evidence="1" id="KW-0238">DNA-binding</keyword>
<evidence type="ECO:0000313" key="3">
    <source>
        <dbReference type="EMBL" id="MBW4865066.1"/>
    </source>
</evidence>
<gene>
    <name evidence="3" type="ORF">KZY68_03315</name>
</gene>
<dbReference type="EMBL" id="JAHXRF010000004">
    <property type="protein sequence ID" value="MBW4865066.1"/>
    <property type="molecule type" value="Genomic_DNA"/>
</dbReference>
<accession>A0AAW4NR00</accession>
<dbReference type="Pfam" id="PF12833">
    <property type="entry name" value="HTH_18"/>
    <property type="match status" value="1"/>
</dbReference>
<dbReference type="InterPro" id="IPR018060">
    <property type="entry name" value="HTH_AraC"/>
</dbReference>
<dbReference type="SMART" id="SM00342">
    <property type="entry name" value="HTH_ARAC"/>
    <property type="match status" value="1"/>
</dbReference>
<evidence type="ECO:0000259" key="2">
    <source>
        <dbReference type="PROSITE" id="PS01124"/>
    </source>
</evidence>
<protein>
    <submittedName>
        <fullName evidence="3">AraC family transcriptional regulator</fullName>
    </submittedName>
</protein>
<dbReference type="GO" id="GO:0043565">
    <property type="term" value="F:sequence-specific DNA binding"/>
    <property type="evidence" value="ECO:0007669"/>
    <property type="project" value="InterPro"/>
</dbReference>
<evidence type="ECO:0000313" key="4">
    <source>
        <dbReference type="Proteomes" id="UP001196873"/>
    </source>
</evidence>
<comment type="caution">
    <text evidence="3">The sequence shown here is derived from an EMBL/GenBank/DDBJ whole genome shotgun (WGS) entry which is preliminary data.</text>
</comment>
<feature type="domain" description="HTH araC/xylS-type" evidence="2">
    <location>
        <begin position="195"/>
        <end position="292"/>
    </location>
</feature>
<sequence length="292" mass="33304">MKTEKLHTLPEFIAHNAITTAYGAVVAVASVNESNFRLLMNQLDLVHFYAVFILIDGAAEVNIDDEKLNLSQHSVLRIAPMQRVESLQCSNELCGYLLLIESTFYAEIVKSDDNLRDVISLNVLDGHVYKVLSEAQTSEFVGIVTQIERTINQPHVYKKEMVGFLVHLVLMHIRELISHRVTGLHDLKHKENIFKIFIHLASNNFKQQRQINFYAAQMNITPTYLSRIVKEVSGNTVNGYLQSFLYGEACKQLRMTDKPIGELAFDLGFKDQSAFTNFFKMKSGVSPKEYRK</sequence>
<dbReference type="PANTHER" id="PTHR43280:SF32">
    <property type="entry name" value="TRANSCRIPTIONAL REGULATORY PROTEIN"/>
    <property type="match status" value="1"/>
</dbReference>
<evidence type="ECO:0000256" key="1">
    <source>
        <dbReference type="ARBA" id="ARBA00023125"/>
    </source>
</evidence>
<dbReference type="RefSeq" id="WP_219425608.1">
    <property type="nucleotide sequence ID" value="NZ_JABZVA010000005.1"/>
</dbReference>
<organism evidence="3 4">
    <name type="scientific">Segatella salivae</name>
    <dbReference type="NCBI Taxonomy" id="228604"/>
    <lineage>
        <taxon>Bacteria</taxon>
        <taxon>Pseudomonadati</taxon>
        <taxon>Bacteroidota</taxon>
        <taxon>Bacteroidia</taxon>
        <taxon>Bacteroidales</taxon>
        <taxon>Prevotellaceae</taxon>
        <taxon>Segatella</taxon>
    </lineage>
</organism>
<name>A0AAW4NR00_9BACT</name>
<dbReference type="GO" id="GO:0003700">
    <property type="term" value="F:DNA-binding transcription factor activity"/>
    <property type="evidence" value="ECO:0007669"/>
    <property type="project" value="InterPro"/>
</dbReference>
<reference evidence="3" key="1">
    <citation type="submission" date="2021-07" db="EMBL/GenBank/DDBJ databases">
        <title>Genomic diversity and antimicrobial resistance of Prevotella spp. isolated from chronic lung disease airways.</title>
        <authorList>
            <person name="Webb K.A."/>
            <person name="Olagoke O.S."/>
            <person name="Baird T."/>
            <person name="Neill J."/>
            <person name="Pham A."/>
            <person name="Wells T.J."/>
            <person name="Ramsay K.A."/>
            <person name="Bell S.C."/>
            <person name="Sarovich D.S."/>
            <person name="Price E.P."/>
        </authorList>
    </citation>
    <scope>NUCLEOTIDE SEQUENCE</scope>
    <source>
        <strain evidence="3">SCHI0047.S.3</strain>
    </source>
</reference>
<proteinExistence type="predicted"/>